<dbReference type="InterPro" id="IPR036388">
    <property type="entry name" value="WH-like_DNA-bd_sf"/>
</dbReference>
<dbReference type="InterPro" id="IPR036390">
    <property type="entry name" value="WH_DNA-bd_sf"/>
</dbReference>
<feature type="domain" description="HTH arsR-type" evidence="5">
    <location>
        <begin position="31"/>
        <end position="126"/>
    </location>
</feature>
<evidence type="ECO:0000259" key="5">
    <source>
        <dbReference type="PROSITE" id="PS50987"/>
    </source>
</evidence>
<dbReference type="NCBIfam" id="NF033788">
    <property type="entry name" value="HTH_metalloreg"/>
    <property type="match status" value="1"/>
</dbReference>
<dbReference type="InterPro" id="IPR051081">
    <property type="entry name" value="HTH_MetalResp_TranReg"/>
</dbReference>
<dbReference type="InterPro" id="IPR001845">
    <property type="entry name" value="HTH_ArsR_DNA-bd_dom"/>
</dbReference>
<dbReference type="Pfam" id="PF01047">
    <property type="entry name" value="MarR"/>
    <property type="match status" value="1"/>
</dbReference>
<dbReference type="KEGG" id="bsau:DWV08_16165"/>
<evidence type="ECO:0000256" key="4">
    <source>
        <dbReference type="SAM" id="MobiDB-lite"/>
    </source>
</evidence>
<dbReference type="EMBL" id="QSWH01000004">
    <property type="protein sequence ID" value="RRR22718.1"/>
    <property type="molecule type" value="Genomic_DNA"/>
</dbReference>
<dbReference type="PANTHER" id="PTHR33154">
    <property type="entry name" value="TRANSCRIPTIONAL REGULATOR, ARSR FAMILY"/>
    <property type="match status" value="1"/>
</dbReference>
<dbReference type="PRINTS" id="PR00778">
    <property type="entry name" value="HTHARSR"/>
</dbReference>
<reference evidence="7 9" key="2">
    <citation type="submission" date="2018-08" db="EMBL/GenBank/DDBJ databases">
        <title>Brachybacterium saurashtrense DSM 23186.</title>
        <authorList>
            <person name="Li Y."/>
        </authorList>
    </citation>
    <scope>NUCLEOTIDE SEQUENCE [LARGE SCALE GENOMIC DNA]</scope>
    <source>
        <strain evidence="7 9">DSM 23186</strain>
    </source>
</reference>
<dbReference type="GO" id="GO:0003677">
    <property type="term" value="F:DNA binding"/>
    <property type="evidence" value="ECO:0007669"/>
    <property type="project" value="UniProtKB-KW"/>
</dbReference>
<name>A0A345YSV1_9MICO</name>
<keyword evidence="1" id="KW-0805">Transcription regulation</keyword>
<dbReference type="AlphaFoldDB" id="A0A345YSV1"/>
<dbReference type="Gene3D" id="1.10.10.10">
    <property type="entry name" value="Winged helix-like DNA-binding domain superfamily/Winged helix DNA-binding domain"/>
    <property type="match status" value="1"/>
</dbReference>
<evidence type="ECO:0000313" key="6">
    <source>
        <dbReference type="EMBL" id="AXK47003.1"/>
    </source>
</evidence>
<evidence type="ECO:0000256" key="1">
    <source>
        <dbReference type="ARBA" id="ARBA00023015"/>
    </source>
</evidence>
<keyword evidence="2" id="KW-0238">DNA-binding</keyword>
<protein>
    <submittedName>
        <fullName evidence="7">Transcriptional regulator</fullName>
    </submittedName>
</protein>
<keyword evidence="3" id="KW-0804">Transcription</keyword>
<gene>
    <name evidence="6" type="ORF">DWV08_16165</name>
    <name evidence="7" type="ORF">DXU92_10785</name>
</gene>
<dbReference type="PANTHER" id="PTHR33154:SF33">
    <property type="entry name" value="TRANSCRIPTIONAL REPRESSOR SDPR"/>
    <property type="match status" value="1"/>
</dbReference>
<evidence type="ECO:0000256" key="3">
    <source>
        <dbReference type="ARBA" id="ARBA00023163"/>
    </source>
</evidence>
<organism evidence="7 9">
    <name type="scientific">Brachybacterium saurashtrense</name>
    <dbReference type="NCBI Taxonomy" id="556288"/>
    <lineage>
        <taxon>Bacteria</taxon>
        <taxon>Bacillati</taxon>
        <taxon>Actinomycetota</taxon>
        <taxon>Actinomycetes</taxon>
        <taxon>Micrococcales</taxon>
        <taxon>Dermabacteraceae</taxon>
        <taxon>Brachybacterium</taxon>
    </lineage>
</organism>
<reference evidence="6 8" key="1">
    <citation type="submission" date="2018-07" db="EMBL/GenBank/DDBJ databases">
        <title>Brachybacterium saurashtrense DSM 23186 genome sequence.</title>
        <authorList>
            <person name="Guo L."/>
        </authorList>
    </citation>
    <scope>NUCLEOTIDE SEQUENCE [LARGE SCALE GENOMIC DNA]</scope>
    <source>
        <strain evidence="6 8">DSM 23186</strain>
    </source>
</reference>
<dbReference type="OrthoDB" id="9810923at2"/>
<dbReference type="PROSITE" id="PS50987">
    <property type="entry name" value="HTH_ARSR_2"/>
    <property type="match status" value="1"/>
</dbReference>
<evidence type="ECO:0000256" key="2">
    <source>
        <dbReference type="ARBA" id="ARBA00023125"/>
    </source>
</evidence>
<dbReference type="SMART" id="SM00418">
    <property type="entry name" value="HTH_ARSR"/>
    <property type="match status" value="1"/>
</dbReference>
<dbReference type="SUPFAM" id="SSF46785">
    <property type="entry name" value="Winged helix' DNA-binding domain"/>
    <property type="match status" value="1"/>
</dbReference>
<dbReference type="RefSeq" id="WP_115414750.1">
    <property type="nucleotide sequence ID" value="NZ_CP031356.1"/>
</dbReference>
<feature type="region of interest" description="Disordered" evidence="4">
    <location>
        <begin position="122"/>
        <end position="145"/>
    </location>
</feature>
<keyword evidence="8" id="KW-1185">Reference proteome</keyword>
<evidence type="ECO:0000313" key="7">
    <source>
        <dbReference type="EMBL" id="RRR22718.1"/>
    </source>
</evidence>
<feature type="compositionally biased region" description="Basic and acidic residues" evidence="4">
    <location>
        <begin position="127"/>
        <end position="138"/>
    </location>
</feature>
<dbReference type="EMBL" id="CP031356">
    <property type="protein sequence ID" value="AXK47003.1"/>
    <property type="molecule type" value="Genomic_DNA"/>
</dbReference>
<dbReference type="Proteomes" id="UP000254236">
    <property type="component" value="Chromosome"/>
</dbReference>
<dbReference type="CDD" id="cd00090">
    <property type="entry name" value="HTH_ARSR"/>
    <property type="match status" value="1"/>
</dbReference>
<dbReference type="InterPro" id="IPR011991">
    <property type="entry name" value="ArsR-like_HTH"/>
</dbReference>
<dbReference type="InterPro" id="IPR000835">
    <property type="entry name" value="HTH_MarR-typ"/>
</dbReference>
<dbReference type="GO" id="GO:0003700">
    <property type="term" value="F:DNA-binding transcription factor activity"/>
    <property type="evidence" value="ECO:0007669"/>
    <property type="project" value="InterPro"/>
</dbReference>
<evidence type="ECO:0000313" key="8">
    <source>
        <dbReference type="Proteomes" id="UP000254236"/>
    </source>
</evidence>
<proteinExistence type="predicted"/>
<accession>A0A345YSV1</accession>
<evidence type="ECO:0000313" key="9">
    <source>
        <dbReference type="Proteomes" id="UP000282185"/>
    </source>
</evidence>
<dbReference type="Proteomes" id="UP000282185">
    <property type="component" value="Unassembled WGS sequence"/>
</dbReference>
<sequence length="145" mass="15884">MHSSDPLHVRDAPGAAGDDSALVEELRALLAEADGVEELARRMALLADPRRLRILFCLHAHPGVRSSDVARALDAHDSTTSHALAMLREAGWVRSRREGREVRYELADATIHALLHDLGSGHLPGVRHTDDRPEHSPEGDPLPPR</sequence>